<evidence type="ECO:0000256" key="4">
    <source>
        <dbReference type="ARBA" id="ARBA00022597"/>
    </source>
</evidence>
<dbReference type="PROSITE" id="PS51105">
    <property type="entry name" value="PTS_EIIC_TYPE_3"/>
    <property type="match status" value="1"/>
</dbReference>
<evidence type="ECO:0000256" key="1">
    <source>
        <dbReference type="ARBA" id="ARBA00004651"/>
    </source>
</evidence>
<feature type="transmembrane region" description="Helical" evidence="8">
    <location>
        <begin position="21"/>
        <end position="44"/>
    </location>
</feature>
<keyword evidence="3" id="KW-1003">Cell membrane</keyword>
<protein>
    <submittedName>
        <fullName evidence="11">EAL domain-containing protein</fullName>
    </submittedName>
</protein>
<dbReference type="Pfam" id="PF00563">
    <property type="entry name" value="EAL"/>
    <property type="match status" value="1"/>
</dbReference>
<feature type="domain" description="PTS EIIC type-3" evidence="10">
    <location>
        <begin position="2"/>
        <end position="383"/>
    </location>
</feature>
<evidence type="ECO:0000256" key="6">
    <source>
        <dbReference type="ARBA" id="ARBA00022989"/>
    </source>
</evidence>
<evidence type="ECO:0000256" key="8">
    <source>
        <dbReference type="SAM" id="Phobius"/>
    </source>
</evidence>
<dbReference type="InterPro" id="IPR003352">
    <property type="entry name" value="PTS_EIIC"/>
</dbReference>
<feature type="transmembrane region" description="Helical" evidence="8">
    <location>
        <begin position="363"/>
        <end position="383"/>
    </location>
</feature>
<reference evidence="11 12" key="1">
    <citation type="submission" date="2018-08" db="EMBL/GenBank/DDBJ databases">
        <title>Vibrio isolated from the Eastern China Marginal Seas.</title>
        <authorList>
            <person name="Li Y."/>
        </authorList>
    </citation>
    <scope>NUCLEOTIDE SEQUENCE [LARGE SCALE GENOMIC DNA]</scope>
    <source>
        <strain evidence="11 12">BEI233</strain>
    </source>
</reference>
<dbReference type="Pfam" id="PF02378">
    <property type="entry name" value="PTS_EIIC"/>
    <property type="match status" value="1"/>
</dbReference>
<evidence type="ECO:0000259" key="9">
    <source>
        <dbReference type="PROSITE" id="PS50883"/>
    </source>
</evidence>
<comment type="caution">
    <text evidence="11">The sequence shown here is derived from an EMBL/GenBank/DDBJ whole genome shotgun (WGS) entry which is preliminary data.</text>
</comment>
<feature type="transmembrane region" description="Helical" evidence="8">
    <location>
        <begin position="257"/>
        <end position="277"/>
    </location>
</feature>
<name>A0A3A6QR38_9VIBR</name>
<dbReference type="SMART" id="SM00052">
    <property type="entry name" value="EAL"/>
    <property type="match status" value="1"/>
</dbReference>
<dbReference type="GO" id="GO:0008982">
    <property type="term" value="F:protein-N(PI)-phosphohistidine-sugar phosphotransferase activity"/>
    <property type="evidence" value="ECO:0007669"/>
    <property type="project" value="InterPro"/>
</dbReference>
<keyword evidence="12" id="KW-1185">Reference proteome</keyword>
<dbReference type="AlphaFoldDB" id="A0A3A6QR38"/>
<comment type="subcellular location">
    <subcellularLocation>
        <location evidence="1">Cell membrane</location>
        <topology evidence="1">Multi-pass membrane protein</topology>
    </subcellularLocation>
</comment>
<dbReference type="Proteomes" id="UP000273252">
    <property type="component" value="Unassembled WGS sequence"/>
</dbReference>
<dbReference type="RefSeq" id="WP_120029147.1">
    <property type="nucleotide sequence ID" value="NZ_QVMU01000001.1"/>
</dbReference>
<dbReference type="EMBL" id="QVMU01000001">
    <property type="protein sequence ID" value="RJX75390.1"/>
    <property type="molecule type" value="Genomic_DNA"/>
</dbReference>
<evidence type="ECO:0000256" key="7">
    <source>
        <dbReference type="ARBA" id="ARBA00023136"/>
    </source>
</evidence>
<evidence type="ECO:0000256" key="3">
    <source>
        <dbReference type="ARBA" id="ARBA00022475"/>
    </source>
</evidence>
<dbReference type="GO" id="GO:0071111">
    <property type="term" value="F:cyclic-guanylate-specific phosphodiesterase activity"/>
    <property type="evidence" value="ECO:0007669"/>
    <property type="project" value="InterPro"/>
</dbReference>
<gene>
    <name evidence="11" type="ORF">DZ860_01535</name>
</gene>
<evidence type="ECO:0000256" key="5">
    <source>
        <dbReference type="ARBA" id="ARBA00022692"/>
    </source>
</evidence>
<feature type="transmembrane region" description="Helical" evidence="8">
    <location>
        <begin position="158"/>
        <end position="176"/>
    </location>
</feature>
<dbReference type="PANTHER" id="PTHR33121">
    <property type="entry name" value="CYCLIC DI-GMP PHOSPHODIESTERASE PDEF"/>
    <property type="match status" value="1"/>
</dbReference>
<keyword evidence="2" id="KW-0813">Transport</keyword>
<dbReference type="PROSITE" id="PS50883">
    <property type="entry name" value="EAL"/>
    <property type="match status" value="1"/>
</dbReference>
<organism evidence="11 12">
    <name type="scientific">Vibrio sinensis</name>
    <dbReference type="NCBI Taxonomy" id="2302434"/>
    <lineage>
        <taxon>Bacteria</taxon>
        <taxon>Pseudomonadati</taxon>
        <taxon>Pseudomonadota</taxon>
        <taxon>Gammaproteobacteria</taxon>
        <taxon>Vibrionales</taxon>
        <taxon>Vibrionaceae</taxon>
        <taxon>Vibrio</taxon>
    </lineage>
</organism>
<sequence length="701" mass="78097">MKNISLYSTLTKISENPYINGLCNVFVMLLPITLLSAFSMLAGSSIGEFGHHALANKIFQVSNLVWKLFPILLVVYFSLFLASYHRVSRANVITPSLLIYVVLCTEWDLMHTGSVVPSNYPLAIVIPFIVCLTISCLERRKLLIDSTLPNVADQSLNLVGATIFIVVLYVTAGIALKSGLDSISGVWDVLPSFQPDSLVDALIYETVRNLLWSMGINGHIILASFKGGLHQYTLDSFAAYHEFGTALPILTSNFYDMYGGIGGAGNTLSLVLCMLLFTKNKGYRKLAAATLVLSCFNINEPIVFGLPIIFNPVLIIPFVLAPLAGLLIGYFATSIGFVSPASEIISWMTPPFISGYLATGKDIAASVVQLVIVIVGMMIYLPFFRQMNKVTGSNKIFSKGLSDNFFNYQDMGSTRSVIGLFPQMSGNLTAQRQIADLQKNGEFILYYQPQINIKSNSAQGVEALIRYRSDDGKITPPIFLEHFSKLGMTSELDLWVIRRALEETGPLASDPHFKVSINISPVTFLVPEFASTVQRYIEESQLRYEQVELEITEDLLIHDEKSTWQVFQQLRKLGIQIALDDFGSGYSSIGYLSRFEFDKVKIDRSLVLNIHNKNGREMFRLTSQLVKTTGAEIVVEGVESLDEVEFMDEQNIQLIQGFFFHKPMPFEELVQKRLFDVDLDMVSSNSVGKSNIDDRIIQGHP</sequence>
<dbReference type="InterPro" id="IPR004501">
    <property type="entry name" value="PTS_EIIC_3"/>
</dbReference>
<dbReference type="Gene3D" id="3.20.20.450">
    <property type="entry name" value="EAL domain"/>
    <property type="match status" value="1"/>
</dbReference>
<feature type="transmembrane region" description="Helical" evidence="8">
    <location>
        <begin position="315"/>
        <end position="342"/>
    </location>
</feature>
<evidence type="ECO:0000313" key="11">
    <source>
        <dbReference type="EMBL" id="RJX75390.1"/>
    </source>
</evidence>
<dbReference type="CDD" id="cd01948">
    <property type="entry name" value="EAL"/>
    <property type="match status" value="1"/>
</dbReference>
<keyword evidence="4" id="KW-0762">Sugar transport</keyword>
<dbReference type="SUPFAM" id="SSF141868">
    <property type="entry name" value="EAL domain-like"/>
    <property type="match status" value="1"/>
</dbReference>
<evidence type="ECO:0000256" key="2">
    <source>
        <dbReference type="ARBA" id="ARBA00022448"/>
    </source>
</evidence>
<dbReference type="GO" id="GO:0005886">
    <property type="term" value="C:plasma membrane"/>
    <property type="evidence" value="ECO:0007669"/>
    <property type="project" value="UniProtKB-SubCell"/>
</dbReference>
<keyword evidence="5 8" id="KW-0812">Transmembrane</keyword>
<dbReference type="PANTHER" id="PTHR33121:SF70">
    <property type="entry name" value="SIGNALING PROTEIN YKOW"/>
    <property type="match status" value="1"/>
</dbReference>
<feature type="transmembrane region" description="Helical" evidence="8">
    <location>
        <begin position="64"/>
        <end position="83"/>
    </location>
</feature>
<feature type="domain" description="EAL" evidence="9">
    <location>
        <begin position="427"/>
        <end position="677"/>
    </location>
</feature>
<feature type="transmembrane region" description="Helical" evidence="8">
    <location>
        <begin position="120"/>
        <end position="137"/>
    </location>
</feature>
<proteinExistence type="predicted"/>
<dbReference type="OrthoDB" id="6198205at2"/>
<evidence type="ECO:0000313" key="12">
    <source>
        <dbReference type="Proteomes" id="UP000273252"/>
    </source>
</evidence>
<dbReference type="GO" id="GO:0009401">
    <property type="term" value="P:phosphoenolpyruvate-dependent sugar phosphotransferase system"/>
    <property type="evidence" value="ECO:0007669"/>
    <property type="project" value="InterPro"/>
</dbReference>
<feature type="transmembrane region" description="Helical" evidence="8">
    <location>
        <begin position="90"/>
        <end position="108"/>
    </location>
</feature>
<feature type="transmembrane region" description="Helical" evidence="8">
    <location>
        <begin position="286"/>
        <end position="309"/>
    </location>
</feature>
<accession>A0A3A6QR38</accession>
<keyword evidence="6 8" id="KW-1133">Transmembrane helix</keyword>
<evidence type="ECO:0000259" key="10">
    <source>
        <dbReference type="PROSITE" id="PS51105"/>
    </source>
</evidence>
<dbReference type="InterPro" id="IPR035919">
    <property type="entry name" value="EAL_sf"/>
</dbReference>
<keyword evidence="7 8" id="KW-0472">Membrane</keyword>
<dbReference type="InterPro" id="IPR001633">
    <property type="entry name" value="EAL_dom"/>
</dbReference>
<dbReference type="InterPro" id="IPR050706">
    <property type="entry name" value="Cyclic-di-GMP_PDE-like"/>
</dbReference>